<dbReference type="GO" id="GO:0006265">
    <property type="term" value="P:DNA topological change"/>
    <property type="evidence" value="ECO:0007669"/>
    <property type="project" value="UniProtKB-UniRule"/>
</dbReference>
<evidence type="ECO:0000256" key="6">
    <source>
        <dbReference type="ARBA" id="ARBA00023125"/>
    </source>
</evidence>
<dbReference type="SMART" id="SM00435">
    <property type="entry name" value="TOPEUc"/>
    <property type="match status" value="1"/>
</dbReference>
<evidence type="ECO:0000256" key="10">
    <source>
        <dbReference type="SAM" id="Coils"/>
    </source>
</evidence>
<evidence type="ECO:0000256" key="7">
    <source>
        <dbReference type="ARBA" id="ARBA00023235"/>
    </source>
</evidence>
<proteinExistence type="inferred from homology"/>
<dbReference type="Pfam" id="PF01028">
    <property type="entry name" value="Topoisom_I"/>
    <property type="match status" value="1"/>
</dbReference>
<dbReference type="InterPro" id="IPR025834">
    <property type="entry name" value="TopoI_C_dom"/>
</dbReference>
<comment type="catalytic activity">
    <reaction evidence="1 9">
        <text>ATP-independent breakage of single-stranded DNA, followed by passage and rejoining.</text>
        <dbReference type="EC" id="5.6.2.1"/>
    </reaction>
</comment>
<dbReference type="SUPFAM" id="SSF56741">
    <property type="entry name" value="Eukaryotic DNA topoisomerase I, N-terminal DNA-binding fragment"/>
    <property type="match status" value="1"/>
</dbReference>
<dbReference type="InterPro" id="IPR013034">
    <property type="entry name" value="DNA_topo_DNA_db_N_dom1"/>
</dbReference>
<evidence type="ECO:0000256" key="11">
    <source>
        <dbReference type="SAM" id="MobiDB-lite"/>
    </source>
</evidence>
<dbReference type="Pfam" id="PF02919">
    <property type="entry name" value="Topoisom_I_N"/>
    <property type="match status" value="1"/>
</dbReference>
<feature type="region of interest" description="Disordered" evidence="11">
    <location>
        <begin position="194"/>
        <end position="218"/>
    </location>
</feature>
<organism evidence="13">
    <name type="scientific">Dasosvirus sp</name>
    <dbReference type="NCBI Taxonomy" id="2487764"/>
    <lineage>
        <taxon>Viruses</taxon>
        <taxon>Varidnaviria</taxon>
        <taxon>Bamfordvirae</taxon>
        <taxon>Nucleocytoviricota</taxon>
        <taxon>Megaviricetes</taxon>
        <taxon>Imitervirales</taxon>
        <taxon>Mimiviridae</taxon>
        <taxon>Klosneuvirinae</taxon>
    </lineage>
</organism>
<feature type="coiled-coil region" evidence="10">
    <location>
        <begin position="531"/>
        <end position="565"/>
    </location>
</feature>
<dbReference type="GO" id="GO:0003677">
    <property type="term" value="F:DNA binding"/>
    <property type="evidence" value="ECO:0007669"/>
    <property type="project" value="UniProtKB-UniRule"/>
</dbReference>
<feature type="domain" description="DNA topoisomerase I eukaryotic-type" evidence="12">
    <location>
        <begin position="244"/>
        <end position="622"/>
    </location>
</feature>
<dbReference type="PANTHER" id="PTHR10290">
    <property type="entry name" value="DNA TOPOISOMERASE I"/>
    <property type="match status" value="1"/>
</dbReference>
<dbReference type="Gene3D" id="3.90.15.10">
    <property type="entry name" value="Topoisomerase I, Chain A, domain 3"/>
    <property type="match status" value="1"/>
</dbReference>
<dbReference type="InterPro" id="IPR014711">
    <property type="entry name" value="TopoI_cat_a-hlx-sub_euk"/>
</dbReference>
<keyword evidence="10" id="KW-0175">Coiled coil</keyword>
<dbReference type="PROSITE" id="PS52038">
    <property type="entry name" value="TOPO_IB_2"/>
    <property type="match status" value="1"/>
</dbReference>
<dbReference type="InterPro" id="IPR011010">
    <property type="entry name" value="DNA_brk_join_enz"/>
</dbReference>
<dbReference type="SUPFAM" id="SSF56349">
    <property type="entry name" value="DNA breaking-rejoining enzymes"/>
    <property type="match status" value="1"/>
</dbReference>
<dbReference type="InterPro" id="IPR018521">
    <property type="entry name" value="TopoIB_AS"/>
</dbReference>
<keyword evidence="5 9" id="KW-0799">Topoisomerase</keyword>
<dbReference type="InterPro" id="IPR013500">
    <property type="entry name" value="TopoI_cat_euk"/>
</dbReference>
<feature type="active site" description="O-(3'-phospho-DNA)-tyrosine intermediate" evidence="9">
    <location>
        <position position="608"/>
    </location>
</feature>
<dbReference type="InterPro" id="IPR001631">
    <property type="entry name" value="TopoI"/>
</dbReference>
<dbReference type="Gene3D" id="1.10.132.10">
    <property type="match status" value="1"/>
</dbReference>
<comment type="similarity">
    <text evidence="2 9">Belongs to the type IB topoisomerase family.</text>
</comment>
<evidence type="ECO:0000256" key="5">
    <source>
        <dbReference type="ARBA" id="ARBA00023029"/>
    </source>
</evidence>
<keyword evidence="7 9" id="KW-0413">Isomerase</keyword>
<gene>
    <name evidence="13" type="ORF">Dasosvirus8_5</name>
</gene>
<dbReference type="EC" id="5.6.2.1" evidence="3"/>
<dbReference type="Gene3D" id="2.170.11.10">
    <property type="entry name" value="DNA Topoisomerase I, domain 2"/>
    <property type="match status" value="1"/>
</dbReference>
<evidence type="ECO:0000256" key="8">
    <source>
        <dbReference type="ARBA" id="ARBA00033297"/>
    </source>
</evidence>
<protein>
    <recommendedName>
        <fullName evidence="4">DNA topoisomerase 1</fullName>
        <ecNumber evidence="3">5.6.2.1</ecNumber>
    </recommendedName>
    <alternativeName>
        <fullName evidence="8">DNA topoisomerase I</fullName>
    </alternativeName>
</protein>
<evidence type="ECO:0000256" key="4">
    <source>
        <dbReference type="ARBA" id="ARBA00019632"/>
    </source>
</evidence>
<keyword evidence="6 9" id="KW-0238">DNA-binding</keyword>
<dbReference type="InterPro" id="IPR013030">
    <property type="entry name" value="DNA_topo_DNA_db_N_dom2"/>
</dbReference>
<dbReference type="EMBL" id="MK072049">
    <property type="protein sequence ID" value="AYV77571.1"/>
    <property type="molecule type" value="Genomic_DNA"/>
</dbReference>
<evidence type="ECO:0000256" key="1">
    <source>
        <dbReference type="ARBA" id="ARBA00000213"/>
    </source>
</evidence>
<dbReference type="GO" id="GO:0007059">
    <property type="term" value="P:chromosome segregation"/>
    <property type="evidence" value="ECO:0007669"/>
    <property type="project" value="TreeGrafter"/>
</dbReference>
<evidence type="ECO:0000256" key="2">
    <source>
        <dbReference type="ARBA" id="ARBA00006645"/>
    </source>
</evidence>
<dbReference type="PROSITE" id="PS00176">
    <property type="entry name" value="TOPO_IB_1"/>
    <property type="match status" value="1"/>
</dbReference>
<reference evidence="13" key="1">
    <citation type="submission" date="2018-10" db="EMBL/GenBank/DDBJ databases">
        <title>Hidden diversity of soil giant viruses.</title>
        <authorList>
            <person name="Schulz F."/>
            <person name="Alteio L."/>
            <person name="Goudeau D."/>
            <person name="Ryan E.M."/>
            <person name="Malmstrom R.R."/>
            <person name="Blanchard J."/>
            <person name="Woyke T."/>
        </authorList>
    </citation>
    <scope>NUCLEOTIDE SEQUENCE</scope>
    <source>
        <strain evidence="13">DSV1</strain>
    </source>
</reference>
<evidence type="ECO:0000313" key="13">
    <source>
        <dbReference type="EMBL" id="AYV77571.1"/>
    </source>
</evidence>
<dbReference type="InterPro" id="IPR013499">
    <property type="entry name" value="TopoI_euk"/>
</dbReference>
<accession>A0A3G4ZU94</accession>
<dbReference type="GO" id="GO:0006260">
    <property type="term" value="P:DNA replication"/>
    <property type="evidence" value="ECO:0007669"/>
    <property type="project" value="TreeGrafter"/>
</dbReference>
<dbReference type="PANTHER" id="PTHR10290:SF3">
    <property type="entry name" value="DNA TOPOISOMERASE 1"/>
    <property type="match status" value="1"/>
</dbReference>
<name>A0A3G4ZU94_9VIRU</name>
<dbReference type="InterPro" id="IPR036202">
    <property type="entry name" value="TopoI_DNA-bd_euk_N_sf"/>
</dbReference>
<dbReference type="InterPro" id="IPR014727">
    <property type="entry name" value="TopoI_cat_a/b-sub_euk"/>
</dbReference>
<dbReference type="InterPro" id="IPR008336">
    <property type="entry name" value="TopoI_DNA-bd_euk"/>
</dbReference>
<dbReference type="Pfam" id="PF14370">
    <property type="entry name" value="Topo_C_assoc"/>
    <property type="match status" value="1"/>
</dbReference>
<evidence type="ECO:0000256" key="9">
    <source>
        <dbReference type="PROSITE-ProRule" id="PRU01382"/>
    </source>
</evidence>
<dbReference type="InterPro" id="IPR051062">
    <property type="entry name" value="Topoisomerase_IB"/>
</dbReference>
<evidence type="ECO:0000259" key="12">
    <source>
        <dbReference type="SMART" id="SM00435"/>
    </source>
</evidence>
<dbReference type="PRINTS" id="PR00416">
    <property type="entry name" value="EUTPISMRASEI"/>
</dbReference>
<sequence length="651" mass="75615">MDSYLNQINNLDPDPLCEAINILTGGTMIDPDYYIGIHKTQSKNTHSKNATPLDSGVCPEHINLNNTELSDRPDHCSPTILGSPTIPVTIGGSGSSIKKWNTLEHHGVMFHPEYQPHNIPIKYEQREVQLNPEEEEYITYYLQPRYDKYRNDKFKKNFFNDWKKLLQSSNKNIIKDFNLCNFDRIREHIVVESERTKEQNKNKSKEQREEEKANKDQEKEKYSFAIVDGAKQTIDNYIVEPPSIFIGRGAHPLSGSIKKRLYPEDITINIGPNAQIPVPSIDGVKRKWGNVITDHTLEWIASWQNNVTHKYNYARFGRKSSFKMKSDESKYDLARKLKKKIKKIRIINEKNMKSPDLETRQLATALYLIDKLALRIGNEKKTDEADTVGASTLKIKNVSLLDNNAIKLDFLGKDSIRYVNKFVVPESVHKNIKEFYQNKSNNDELFDKITSDLLNKYIKSFMKKLTSKVFRTYNASYLMQIELKKINNRYADYKKDLTDKEKSDKVLKLLHDYEMANLKVAKLCNHQKIATNVSSKQLEKTQERVKELQKKINKLKKEKKKKIDNNKNTTAINTRIGKLQEKLKLLKSKKSIQAESKTLSTGTSKINYIDPRITIAFLKHNGIIDSIDKFFNKSQQKQFQWAMNVTEDFKF</sequence>
<dbReference type="Gene3D" id="1.10.10.41">
    <property type="entry name" value="Yeast DNA topoisomerase - domain 1"/>
    <property type="match status" value="1"/>
</dbReference>
<dbReference type="GO" id="GO:0003917">
    <property type="term" value="F:DNA topoisomerase type I (single strand cut, ATP-independent) activity"/>
    <property type="evidence" value="ECO:0007669"/>
    <property type="project" value="UniProtKB-UniRule"/>
</dbReference>
<evidence type="ECO:0000256" key="3">
    <source>
        <dbReference type="ARBA" id="ARBA00012891"/>
    </source>
</evidence>